<evidence type="ECO:0000256" key="5">
    <source>
        <dbReference type="PROSITE-ProRule" id="PRU00207"/>
    </source>
</evidence>
<reference evidence="9 10" key="1">
    <citation type="journal article" date="2013" name="Nature">
        <title>Insights into bilaterian evolution from three spiralian genomes.</title>
        <authorList>
            <person name="Simakov O."/>
            <person name="Marletaz F."/>
            <person name="Cho S.J."/>
            <person name="Edsinger-Gonzales E."/>
            <person name="Havlak P."/>
            <person name="Hellsten U."/>
            <person name="Kuo D.H."/>
            <person name="Larsson T."/>
            <person name="Lv J."/>
            <person name="Arendt D."/>
            <person name="Savage R."/>
            <person name="Osoegawa K."/>
            <person name="de Jong P."/>
            <person name="Grimwood J."/>
            <person name="Chapman J.A."/>
            <person name="Shapiro H."/>
            <person name="Aerts A."/>
            <person name="Otillar R.P."/>
            <person name="Terry A.Y."/>
            <person name="Boore J.L."/>
            <person name="Grigoriev I.V."/>
            <person name="Lindberg D.R."/>
            <person name="Seaver E.C."/>
            <person name="Weisblat D.A."/>
            <person name="Putnam N.H."/>
            <person name="Rokhsar D.S."/>
        </authorList>
    </citation>
    <scope>NUCLEOTIDE SEQUENCE [LARGE SCALE GENOMIC DNA]</scope>
</reference>
<dbReference type="GO" id="GO:0061630">
    <property type="term" value="F:ubiquitin protein ligase activity"/>
    <property type="evidence" value="ECO:0007669"/>
    <property type="project" value="InterPro"/>
</dbReference>
<dbReference type="RefSeq" id="XP_009053861.1">
    <property type="nucleotide sequence ID" value="XM_009055613.1"/>
</dbReference>
<evidence type="ECO:0000256" key="2">
    <source>
        <dbReference type="ARBA" id="ARBA00022771"/>
    </source>
</evidence>
<organism evidence="9 10">
    <name type="scientific">Lottia gigantea</name>
    <name type="common">Giant owl limpet</name>
    <dbReference type="NCBI Taxonomy" id="225164"/>
    <lineage>
        <taxon>Eukaryota</taxon>
        <taxon>Metazoa</taxon>
        <taxon>Spiralia</taxon>
        <taxon>Lophotrochozoa</taxon>
        <taxon>Mollusca</taxon>
        <taxon>Gastropoda</taxon>
        <taxon>Patellogastropoda</taxon>
        <taxon>Lottioidea</taxon>
        <taxon>Lottiidae</taxon>
        <taxon>Lottia</taxon>
    </lineage>
</organism>
<dbReference type="PROSITE" id="PS50181">
    <property type="entry name" value="FBOX"/>
    <property type="match status" value="1"/>
</dbReference>
<dbReference type="Pfam" id="PF15966">
    <property type="entry name" value="F-box_4"/>
    <property type="match status" value="1"/>
</dbReference>
<dbReference type="InterPro" id="IPR001810">
    <property type="entry name" value="F-box_dom"/>
</dbReference>
<dbReference type="AlphaFoldDB" id="V4AP09"/>
<dbReference type="HOGENOM" id="CLU_013357_0_0_1"/>
<dbReference type="Gene3D" id="3.30.40.150">
    <property type="entry name" value="TRAF-like zinc-finger, N-terminal subdomain"/>
    <property type="match status" value="1"/>
</dbReference>
<feature type="region of interest" description="Disordered" evidence="6">
    <location>
        <begin position="180"/>
        <end position="200"/>
    </location>
</feature>
<dbReference type="SUPFAM" id="SSF81383">
    <property type="entry name" value="F-box domain"/>
    <property type="match status" value="1"/>
</dbReference>
<feature type="domain" description="F-box" evidence="8">
    <location>
        <begin position="461"/>
        <end position="515"/>
    </location>
</feature>
<dbReference type="OrthoDB" id="5918172at2759"/>
<evidence type="ECO:0008006" key="11">
    <source>
        <dbReference type="Google" id="ProtNLM"/>
    </source>
</evidence>
<sequence>MENILYRKPLVMDCSVHEHCFNCFKKTCTITPDGFNSCRLIDCDHGCGFRFHECKLREHADVCQKAKVPCTNSLYGCRHVMPRSKIGAHLEYCPASVMCCPLEWNRWPLHSQEQNFKMALPTETFPVNCGQLDVALALRDQRMLIDSFKVPSKTRHSLRNSFTKKYPAAPINHRGCSVESDDYTSEDTSHGISDDDDAPWKLGRMPPGLQKSICNALYRAAKDASNPELLTVRLDMVPKSAGELEADKRKRVDIHISESESDRSRSASVEFQSDGAVNVIPEESEPENGSNSQDPRKIQLRDVLGVDLIVECISKFKSKPSSMYTFLCAQNFRRDEFASHTRNVHNVIQPGLNGMLEERCPLAYLGCTFTCRKLRPKLKNMHLIHSSLLESFGLKYAEEDQNLSNIETTPNDSRSRSRSRSYSGDVAETKIPTINTGLNWDSPVRVKFDEESVVGGNEDQNFPLLDLPVEIIEYILLCLDGFSICNLALTCQWLRDICCSLLDNRGIVTHVWEKRKKILEDGKQKIEWHIKCNRWCFTTAFTPVDSWEIMDHPSISDHLKVCQFNKDKIQWDKKFSIFHHDKDGKEMSPEDLDTRLKQALNELKSFDEAFISLNHHWL</sequence>
<dbReference type="CTD" id="20238403"/>
<dbReference type="EMBL" id="KB201656">
    <property type="protein sequence ID" value="ESO95351.1"/>
    <property type="molecule type" value="Genomic_DNA"/>
</dbReference>
<dbReference type="OMA" id="VHIKWER"/>
<evidence type="ECO:0000313" key="10">
    <source>
        <dbReference type="Proteomes" id="UP000030746"/>
    </source>
</evidence>
<dbReference type="Proteomes" id="UP000030746">
    <property type="component" value="Unassembled WGS sequence"/>
</dbReference>
<gene>
    <name evidence="9" type="ORF">LOTGIDRAFT_160482</name>
</gene>
<name>V4AP09_LOTGI</name>
<feature type="domain" description="TRAF-type" evidence="7">
    <location>
        <begin position="41"/>
        <end position="86"/>
    </location>
</feature>
<dbReference type="InterPro" id="IPR013083">
    <property type="entry name" value="Znf_RING/FYVE/PHD"/>
</dbReference>
<dbReference type="Gene3D" id="3.30.40.10">
    <property type="entry name" value="Zinc/RING finger domain, C3HC4 (zinc finger)"/>
    <property type="match status" value="1"/>
</dbReference>
<dbReference type="PANTHER" id="PTHR15933">
    <property type="entry name" value="PROTEIN CBG16327"/>
    <property type="match status" value="1"/>
</dbReference>
<evidence type="ECO:0000256" key="3">
    <source>
        <dbReference type="ARBA" id="ARBA00022786"/>
    </source>
</evidence>
<dbReference type="Pfam" id="PF15965">
    <property type="entry name" value="zf-TRAF_2"/>
    <property type="match status" value="1"/>
</dbReference>
<evidence type="ECO:0000259" key="7">
    <source>
        <dbReference type="PROSITE" id="PS50145"/>
    </source>
</evidence>
<keyword evidence="10" id="KW-1185">Reference proteome</keyword>
<proteinExistence type="predicted"/>
<accession>V4AP09</accession>
<evidence type="ECO:0000256" key="6">
    <source>
        <dbReference type="SAM" id="MobiDB-lite"/>
    </source>
</evidence>
<dbReference type="InterPro" id="IPR001293">
    <property type="entry name" value="Znf_TRAF"/>
</dbReference>
<dbReference type="PROSITE" id="PS50145">
    <property type="entry name" value="ZF_TRAF"/>
    <property type="match status" value="1"/>
</dbReference>
<dbReference type="GeneID" id="20238403"/>
<dbReference type="GO" id="GO:0008270">
    <property type="term" value="F:zinc ion binding"/>
    <property type="evidence" value="ECO:0007669"/>
    <property type="project" value="UniProtKB-KW"/>
</dbReference>
<dbReference type="KEGG" id="lgi:LOTGIDRAFT_160482"/>
<feature type="compositionally biased region" description="Basic and acidic residues" evidence="6">
    <location>
        <begin position="255"/>
        <end position="265"/>
    </location>
</feature>
<keyword evidence="2 5" id="KW-0863">Zinc-finger</keyword>
<feature type="region of interest" description="Disordered" evidence="6">
    <location>
        <begin position="403"/>
        <end position="425"/>
    </location>
</feature>
<evidence type="ECO:0000256" key="4">
    <source>
        <dbReference type="ARBA" id="ARBA00022833"/>
    </source>
</evidence>
<dbReference type="STRING" id="225164.V4AP09"/>
<dbReference type="InterPro" id="IPR036047">
    <property type="entry name" value="F-box-like_dom_sf"/>
</dbReference>
<dbReference type="InterPro" id="IPR043013">
    <property type="entry name" value="Znf_TRAF_N"/>
</dbReference>
<dbReference type="InterPro" id="IPR031890">
    <property type="entry name" value="Fbxo30/Fbxo40"/>
</dbReference>
<evidence type="ECO:0000313" key="9">
    <source>
        <dbReference type="EMBL" id="ESO95351.1"/>
    </source>
</evidence>
<dbReference type="PANTHER" id="PTHR15933:SF20">
    <property type="entry name" value="F-BOX DOMAIN-CONTAINING PROTEIN"/>
    <property type="match status" value="1"/>
</dbReference>
<keyword evidence="1 5" id="KW-0479">Metal-binding</keyword>
<keyword evidence="3" id="KW-0833">Ubl conjugation pathway</keyword>
<feature type="region of interest" description="Disordered" evidence="6">
    <location>
        <begin position="255"/>
        <end position="296"/>
    </location>
</feature>
<protein>
    <recommendedName>
        <fullName evidence="11">F-box domain-containing protein</fullName>
    </recommendedName>
</protein>
<feature type="compositionally biased region" description="Polar residues" evidence="6">
    <location>
        <begin position="403"/>
        <end position="412"/>
    </location>
</feature>
<keyword evidence="4 5" id="KW-0862">Zinc</keyword>
<evidence type="ECO:0000256" key="1">
    <source>
        <dbReference type="ARBA" id="ARBA00022723"/>
    </source>
</evidence>
<dbReference type="SUPFAM" id="SSF49599">
    <property type="entry name" value="TRAF domain-like"/>
    <property type="match status" value="1"/>
</dbReference>
<evidence type="ECO:0000259" key="8">
    <source>
        <dbReference type="PROSITE" id="PS50181"/>
    </source>
</evidence>
<feature type="zinc finger region" description="TRAF-type" evidence="5">
    <location>
        <begin position="41"/>
        <end position="86"/>
    </location>
</feature>